<dbReference type="OrthoDB" id="2339462at2"/>
<sequence length="229" mass="26781">MSTFVIVKVNKFFEKNYIVPTQQDLLQENGYQETKIELFLENAFEAFDAYSCHFDRKINKRIKIKHDEFYDHYYDPSDFFLYYNSKSEIAIINTSHDTAKLFCNQLNEHKNFKLELMEFNLHEIIDRISDVNGLWISDIKEMNLSSAGYFGTDVHRNQKAEELIKEAKISSISASFTSRKFSRSYNVLISKKGVIVTHEKMAGPYDAVALTNEIFSRLIEPLIKNKVTQ</sequence>
<protein>
    <submittedName>
        <fullName evidence="1">Uncharacterized protein</fullName>
    </submittedName>
</protein>
<keyword evidence="2" id="KW-1185">Reference proteome</keyword>
<dbReference type="EMBL" id="MLQQ01000058">
    <property type="protein sequence ID" value="OIJ07648.1"/>
    <property type="molecule type" value="Genomic_DNA"/>
</dbReference>
<name>A0A1S2L589_9BACI</name>
<comment type="caution">
    <text evidence="1">The sequence shown here is derived from an EMBL/GenBank/DDBJ whole genome shotgun (WGS) entry which is preliminary data.</text>
</comment>
<evidence type="ECO:0000313" key="1">
    <source>
        <dbReference type="EMBL" id="OIJ07648.1"/>
    </source>
</evidence>
<gene>
    <name evidence="1" type="ORF">BKP35_18360</name>
</gene>
<dbReference type="AlphaFoldDB" id="A0A1S2L589"/>
<proteinExistence type="predicted"/>
<reference evidence="1 2" key="1">
    <citation type="submission" date="2016-10" db="EMBL/GenBank/DDBJ databases">
        <title>Draft genome sequences of four alkaliphilic bacteria belonging to the Anaerobacillus genus.</title>
        <authorList>
            <person name="Bassil N.M."/>
            <person name="Lloyd J.R."/>
        </authorList>
    </citation>
    <scope>NUCLEOTIDE SEQUENCE [LARGE SCALE GENOMIC DNA]</scope>
    <source>
        <strain evidence="1 2">DSM 15340</strain>
    </source>
</reference>
<evidence type="ECO:0000313" key="2">
    <source>
        <dbReference type="Proteomes" id="UP000180098"/>
    </source>
</evidence>
<dbReference type="RefSeq" id="WP_071314836.1">
    <property type="nucleotide sequence ID" value="NZ_MLQQ01000058.1"/>
</dbReference>
<dbReference type="Proteomes" id="UP000180098">
    <property type="component" value="Unassembled WGS sequence"/>
</dbReference>
<organism evidence="1 2">
    <name type="scientific">Anaerobacillus arseniciselenatis</name>
    <dbReference type="NCBI Taxonomy" id="85682"/>
    <lineage>
        <taxon>Bacteria</taxon>
        <taxon>Bacillati</taxon>
        <taxon>Bacillota</taxon>
        <taxon>Bacilli</taxon>
        <taxon>Bacillales</taxon>
        <taxon>Bacillaceae</taxon>
        <taxon>Anaerobacillus</taxon>
    </lineage>
</organism>
<accession>A0A1S2L589</accession>